<comment type="function">
    <text evidence="9">Part of a membrane-bound complex that couples electron transfer with translocation of ions across the membrane.</text>
</comment>
<dbReference type="OrthoDB" id="9782945at2"/>
<dbReference type="EMBL" id="SNZB01000003">
    <property type="protein sequence ID" value="TDR20825.1"/>
    <property type="molecule type" value="Genomic_DNA"/>
</dbReference>
<dbReference type="Proteomes" id="UP000295724">
    <property type="component" value="Unassembled WGS sequence"/>
</dbReference>
<dbReference type="RefSeq" id="WP_099018648.1">
    <property type="nucleotide sequence ID" value="NZ_NIHB01000001.1"/>
</dbReference>
<dbReference type="PANTHER" id="PTHR30586">
    <property type="entry name" value="ELECTRON TRANSPORT COMPLEX PROTEIN RNFE"/>
    <property type="match status" value="1"/>
</dbReference>
<keyword evidence="11" id="KW-1185">Reference proteome</keyword>
<accession>A0A4R6XME1</accession>
<evidence type="ECO:0000256" key="6">
    <source>
        <dbReference type="ARBA" id="ARBA00022982"/>
    </source>
</evidence>
<feature type="transmembrane region" description="Helical" evidence="9">
    <location>
        <begin position="128"/>
        <end position="145"/>
    </location>
</feature>
<keyword evidence="2 9" id="KW-0813">Transport</keyword>
<dbReference type="NCBIfam" id="TIGR01948">
    <property type="entry name" value="rnfE"/>
    <property type="match status" value="1"/>
</dbReference>
<dbReference type="AlphaFoldDB" id="A0A4R6XME1"/>
<evidence type="ECO:0000313" key="10">
    <source>
        <dbReference type="EMBL" id="TDR20825.1"/>
    </source>
</evidence>
<evidence type="ECO:0000256" key="9">
    <source>
        <dbReference type="HAMAP-Rule" id="MF_00478"/>
    </source>
</evidence>
<evidence type="ECO:0000256" key="7">
    <source>
        <dbReference type="ARBA" id="ARBA00022989"/>
    </source>
</evidence>
<dbReference type="Pfam" id="PF02508">
    <property type="entry name" value="Rnf-Nqr"/>
    <property type="match status" value="1"/>
</dbReference>
<evidence type="ECO:0000256" key="2">
    <source>
        <dbReference type="ARBA" id="ARBA00022448"/>
    </source>
</evidence>
<dbReference type="PANTHER" id="PTHR30586:SF0">
    <property type="entry name" value="ION-TRANSLOCATING OXIDOREDUCTASE COMPLEX SUBUNIT E"/>
    <property type="match status" value="1"/>
</dbReference>
<dbReference type="InterPro" id="IPR003667">
    <property type="entry name" value="NqrDE/RnfAE"/>
</dbReference>
<proteinExistence type="inferred from homology"/>
<dbReference type="GO" id="GO:0005886">
    <property type="term" value="C:plasma membrane"/>
    <property type="evidence" value="ECO:0007669"/>
    <property type="project" value="UniProtKB-SubCell"/>
</dbReference>
<evidence type="ECO:0000313" key="11">
    <source>
        <dbReference type="Proteomes" id="UP000295724"/>
    </source>
</evidence>
<feature type="transmembrane region" description="Helical" evidence="9">
    <location>
        <begin position="35"/>
        <end position="56"/>
    </location>
</feature>
<keyword evidence="8 9" id="KW-0472">Membrane</keyword>
<keyword evidence="4 9" id="KW-0812">Transmembrane</keyword>
<dbReference type="HAMAP" id="MF_00478">
    <property type="entry name" value="RsxE_RnfE"/>
    <property type="match status" value="1"/>
</dbReference>
<keyword evidence="7 9" id="KW-1133">Transmembrane helix</keyword>
<keyword evidence="5 9" id="KW-1278">Translocase</keyword>
<dbReference type="NCBIfam" id="NF009070">
    <property type="entry name" value="PRK12405.1"/>
    <property type="match status" value="1"/>
</dbReference>
<organism evidence="10 11">
    <name type="scientific">Marinicella litoralis</name>
    <dbReference type="NCBI Taxonomy" id="644220"/>
    <lineage>
        <taxon>Bacteria</taxon>
        <taxon>Pseudomonadati</taxon>
        <taxon>Pseudomonadota</taxon>
        <taxon>Gammaproteobacteria</taxon>
        <taxon>Lysobacterales</taxon>
        <taxon>Marinicellaceae</taxon>
        <taxon>Marinicella</taxon>
    </lineage>
</organism>
<feature type="transmembrane region" description="Helical" evidence="9">
    <location>
        <begin position="94"/>
        <end position="116"/>
    </location>
</feature>
<gene>
    <name evidence="9" type="primary">rnfE</name>
    <name evidence="10" type="ORF">C8D91_1803</name>
</gene>
<dbReference type="GO" id="GO:0012505">
    <property type="term" value="C:endomembrane system"/>
    <property type="evidence" value="ECO:0007669"/>
    <property type="project" value="UniProtKB-SubCell"/>
</dbReference>
<feature type="transmembrane region" description="Helical" evidence="9">
    <location>
        <begin position="68"/>
        <end position="88"/>
    </location>
</feature>
<dbReference type="GO" id="GO:0022900">
    <property type="term" value="P:electron transport chain"/>
    <property type="evidence" value="ECO:0007669"/>
    <property type="project" value="UniProtKB-UniRule"/>
</dbReference>
<comment type="caution">
    <text evidence="10">The sequence shown here is derived from an EMBL/GenBank/DDBJ whole genome shotgun (WGS) entry which is preliminary data.</text>
</comment>
<sequence length="211" mass="23325">MSEFIRTRLLDNNAALVQMLGLCPLLAVSNTAINALGMGIATISVVVVTNFLVSLIRPITKKEIRIPLFVLLIASVVTALEMMMNAYFHELYLVLGIFIPLIVTNCLIMARAEAYASKNAWWLSIKDGFFVGLGFALVMFAIGLMRELIGQGTLFTQAHLLFGEWGHHIELTLLKNYSGFLIAVLPPGAFFALAILVAIKNKRDIKKSQDR</sequence>
<evidence type="ECO:0000256" key="8">
    <source>
        <dbReference type="ARBA" id="ARBA00023136"/>
    </source>
</evidence>
<dbReference type="EC" id="7.-.-.-" evidence="9"/>
<feature type="transmembrane region" description="Helical" evidence="9">
    <location>
        <begin position="177"/>
        <end position="199"/>
    </location>
</feature>
<keyword evidence="6 9" id="KW-0249">Electron transport</keyword>
<name>A0A4R6XME1_9GAMM</name>
<evidence type="ECO:0000256" key="1">
    <source>
        <dbReference type="ARBA" id="ARBA00004127"/>
    </source>
</evidence>
<comment type="subcellular location">
    <subcellularLocation>
        <location evidence="9">Cell inner membrane</location>
        <topology evidence="9">Multi-pass membrane protein</topology>
    </subcellularLocation>
    <subcellularLocation>
        <location evidence="1">Endomembrane system</location>
        <topology evidence="1">Multi-pass membrane protein</topology>
    </subcellularLocation>
</comment>
<keyword evidence="3 9" id="KW-0997">Cell inner membrane</keyword>
<evidence type="ECO:0000256" key="5">
    <source>
        <dbReference type="ARBA" id="ARBA00022967"/>
    </source>
</evidence>
<keyword evidence="9" id="KW-1003">Cell membrane</keyword>
<dbReference type="PIRSF" id="PIRSF006102">
    <property type="entry name" value="NQR_DE"/>
    <property type="match status" value="1"/>
</dbReference>
<protein>
    <recommendedName>
        <fullName evidence="9">Ion-translocating oxidoreductase complex subunit E</fullName>
        <ecNumber evidence="9">7.-.-.-</ecNumber>
    </recommendedName>
    <alternativeName>
        <fullName evidence="9">Rnf electron transport complex subunit E</fullName>
    </alternativeName>
</protein>
<evidence type="ECO:0000256" key="4">
    <source>
        <dbReference type="ARBA" id="ARBA00022692"/>
    </source>
</evidence>
<dbReference type="InterPro" id="IPR010968">
    <property type="entry name" value="RnfE"/>
</dbReference>
<comment type="similarity">
    <text evidence="9">Belongs to the NqrDE/RnfAE family.</text>
</comment>
<evidence type="ECO:0000256" key="3">
    <source>
        <dbReference type="ARBA" id="ARBA00022519"/>
    </source>
</evidence>
<comment type="subunit">
    <text evidence="9">The complex is composed of six subunits: RnfA, RnfB, RnfC, RnfD, RnfE and RnfG.</text>
</comment>
<reference evidence="10 11" key="1">
    <citation type="submission" date="2019-03" db="EMBL/GenBank/DDBJ databases">
        <title>Genomic Encyclopedia of Type Strains, Phase IV (KMG-IV): sequencing the most valuable type-strain genomes for metagenomic binning, comparative biology and taxonomic classification.</title>
        <authorList>
            <person name="Goeker M."/>
        </authorList>
    </citation>
    <scope>NUCLEOTIDE SEQUENCE [LARGE SCALE GENOMIC DNA]</scope>
    <source>
        <strain evidence="10 11">DSM 25488</strain>
    </source>
</reference>